<reference evidence="2" key="1">
    <citation type="journal article" date="2015" name="Nat. Genet.">
        <title>The genome and transcriptome of the zoonotic hookworm Ancylostoma ceylanicum identify infection-specific gene families.</title>
        <authorList>
            <person name="Schwarz E.M."/>
            <person name="Hu Y."/>
            <person name="Antoshechkin I."/>
            <person name="Miller M.M."/>
            <person name="Sternberg P.W."/>
            <person name="Aroian R.V."/>
        </authorList>
    </citation>
    <scope>NUCLEOTIDE SEQUENCE</scope>
    <source>
        <strain evidence="2">HY135</strain>
    </source>
</reference>
<dbReference type="Proteomes" id="UP000024635">
    <property type="component" value="Unassembled WGS sequence"/>
</dbReference>
<name>A0A016TGG4_9BILA</name>
<evidence type="ECO:0000313" key="2">
    <source>
        <dbReference type="Proteomes" id="UP000024635"/>
    </source>
</evidence>
<sequence>MVEVVSFDHMFAALCDRFTAQTEATLHSTTVKFVDQCKVTYGRRVYAFNITGTLAYLPHMEVVRFFNDTKEASYVNMYDYPDI</sequence>
<protein>
    <submittedName>
        <fullName evidence="1">Uncharacterized protein</fullName>
    </submittedName>
</protein>
<evidence type="ECO:0000313" key="1">
    <source>
        <dbReference type="EMBL" id="EYC01755.1"/>
    </source>
</evidence>
<proteinExistence type="predicted"/>
<dbReference type="EMBL" id="JARK01001441">
    <property type="protein sequence ID" value="EYC01755.1"/>
    <property type="molecule type" value="Genomic_DNA"/>
</dbReference>
<gene>
    <name evidence="1" type="primary">Acey_s0105.g3720</name>
    <name evidence="1" type="ORF">Y032_0105g3720</name>
</gene>
<accession>A0A016TGG4</accession>
<comment type="caution">
    <text evidence="1">The sequence shown here is derived from an EMBL/GenBank/DDBJ whole genome shotgun (WGS) entry which is preliminary data.</text>
</comment>
<dbReference type="AlphaFoldDB" id="A0A016TGG4"/>
<keyword evidence="2" id="KW-1185">Reference proteome</keyword>
<organism evidence="1 2">
    <name type="scientific">Ancylostoma ceylanicum</name>
    <dbReference type="NCBI Taxonomy" id="53326"/>
    <lineage>
        <taxon>Eukaryota</taxon>
        <taxon>Metazoa</taxon>
        <taxon>Ecdysozoa</taxon>
        <taxon>Nematoda</taxon>
        <taxon>Chromadorea</taxon>
        <taxon>Rhabditida</taxon>
        <taxon>Rhabditina</taxon>
        <taxon>Rhabditomorpha</taxon>
        <taxon>Strongyloidea</taxon>
        <taxon>Ancylostomatidae</taxon>
        <taxon>Ancylostomatinae</taxon>
        <taxon>Ancylostoma</taxon>
    </lineage>
</organism>